<feature type="transmembrane region" description="Helical" evidence="2">
    <location>
        <begin position="6"/>
        <end position="31"/>
    </location>
</feature>
<organism evidence="3 4">
    <name type="scientific">Parabacteroides gordonii MS-1 = DSM 23371</name>
    <dbReference type="NCBI Taxonomy" id="1203610"/>
    <lineage>
        <taxon>Bacteria</taxon>
        <taxon>Pseudomonadati</taxon>
        <taxon>Bacteroidota</taxon>
        <taxon>Bacteroidia</taxon>
        <taxon>Bacteroidales</taxon>
        <taxon>Tannerellaceae</taxon>
        <taxon>Parabacteroides</taxon>
    </lineage>
</organism>
<keyword evidence="2" id="KW-0812">Transmembrane</keyword>
<reference evidence="3 4" key="1">
    <citation type="submission" date="2013-04" db="EMBL/GenBank/DDBJ databases">
        <title>The Genome Sequence of Parabacteroides gordonii DSM 23371.</title>
        <authorList>
            <consortium name="The Broad Institute Genomics Platform"/>
            <person name="Earl A."/>
            <person name="Ward D."/>
            <person name="Feldgarden M."/>
            <person name="Gevers D."/>
            <person name="Martens E."/>
            <person name="Sakamoto M."/>
            <person name="Benno Y."/>
            <person name="Suzuki N."/>
            <person name="Matsunaga N."/>
            <person name="Koshihara K."/>
            <person name="Seki M."/>
            <person name="Komiya H."/>
            <person name="Walker B."/>
            <person name="Young S."/>
            <person name="Zeng Q."/>
            <person name="Gargeya S."/>
            <person name="Fitzgerald M."/>
            <person name="Haas B."/>
            <person name="Abouelleil A."/>
            <person name="Allen A.W."/>
            <person name="Alvarado L."/>
            <person name="Arachchi H.M."/>
            <person name="Berlin A.M."/>
            <person name="Chapman S.B."/>
            <person name="Gainer-Dewar J."/>
            <person name="Goldberg J."/>
            <person name="Griggs A."/>
            <person name="Gujja S."/>
            <person name="Hansen M."/>
            <person name="Howarth C."/>
            <person name="Imamovic A."/>
            <person name="Ireland A."/>
            <person name="Larimer J."/>
            <person name="McCowan C."/>
            <person name="Murphy C."/>
            <person name="Pearson M."/>
            <person name="Poon T.W."/>
            <person name="Priest M."/>
            <person name="Roberts A."/>
            <person name="Saif S."/>
            <person name="Shea T."/>
            <person name="Sisk P."/>
            <person name="Sykes S."/>
            <person name="Wortman J."/>
            <person name="Nusbaum C."/>
            <person name="Birren B."/>
        </authorList>
    </citation>
    <scope>NUCLEOTIDE SEQUENCE [LARGE SCALE GENOMIC DNA]</scope>
    <source>
        <strain evidence="3 4">MS-1</strain>
    </source>
</reference>
<keyword evidence="1" id="KW-0175">Coiled coil</keyword>
<keyword evidence="2" id="KW-1133">Transmembrane helix</keyword>
<evidence type="ECO:0000256" key="1">
    <source>
        <dbReference type="SAM" id="Coils"/>
    </source>
</evidence>
<accession>A0A0F5JCQ0</accession>
<dbReference type="Proteomes" id="UP000033035">
    <property type="component" value="Unassembled WGS sequence"/>
</dbReference>
<dbReference type="EMBL" id="AQHW01000015">
    <property type="protein sequence ID" value="KKB55524.1"/>
    <property type="molecule type" value="Genomic_DNA"/>
</dbReference>
<evidence type="ECO:0000313" key="3">
    <source>
        <dbReference type="EMBL" id="KKB55524.1"/>
    </source>
</evidence>
<dbReference type="STRING" id="1203610.HMPREF1536_02995"/>
<proteinExistence type="predicted"/>
<comment type="caution">
    <text evidence="3">The sequence shown here is derived from an EMBL/GenBank/DDBJ whole genome shotgun (WGS) entry which is preliminary data.</text>
</comment>
<keyword evidence="4" id="KW-1185">Reference proteome</keyword>
<dbReference type="RefSeq" id="WP_028728515.1">
    <property type="nucleotide sequence ID" value="NZ_AUAE01000031.1"/>
</dbReference>
<evidence type="ECO:0000256" key="2">
    <source>
        <dbReference type="SAM" id="Phobius"/>
    </source>
</evidence>
<gene>
    <name evidence="3" type="ORF">HMPREF1536_02995</name>
</gene>
<sequence>MDNPSSLTFFLFCFCWVALIAGAVLGYIIGIRMARNKERHRLVKEKIRKNKVAIYHYQKEKYDYIEQINRLEEELHNLTSESELYKERVADLEYYQRKVRESEQIIERLSSETADTLRLPPDAFSLLMQLKKDPVRTNLTKQEWTELLHTTDLLFNNFLTELKEKSGITRHEEEICCLIKWNFSRKDQMAVFNNTTDALTKSKSRLKKRLQLDEKTDLDQFIRLY</sequence>
<dbReference type="PATRIC" id="fig|1203610.3.peg.3062"/>
<feature type="coiled-coil region" evidence="1">
    <location>
        <begin position="61"/>
        <end position="112"/>
    </location>
</feature>
<protein>
    <submittedName>
        <fullName evidence="3">Uncharacterized protein</fullName>
    </submittedName>
</protein>
<dbReference type="HOGENOM" id="CLU_1249639_0_0_10"/>
<keyword evidence="2" id="KW-0472">Membrane</keyword>
<name>A0A0F5JCQ0_9BACT</name>
<dbReference type="AlphaFoldDB" id="A0A0F5JCQ0"/>
<evidence type="ECO:0000313" key="4">
    <source>
        <dbReference type="Proteomes" id="UP000033035"/>
    </source>
</evidence>